<sequence>MSLFSDLGEKVERFKQSAVSASEDQAEFVCRACEEPVFTDQERCPHCGAEAVERVPAREDAPPEEGSRASGSEGESGGTDRTDRPDRE</sequence>
<feature type="compositionally biased region" description="Basic and acidic residues" evidence="1">
    <location>
        <begin position="78"/>
        <end position="88"/>
    </location>
</feature>
<protein>
    <submittedName>
        <fullName evidence="2">Zinc ribbon domain-containing protein</fullName>
    </submittedName>
</protein>
<evidence type="ECO:0000313" key="3">
    <source>
        <dbReference type="Proteomes" id="UP001595925"/>
    </source>
</evidence>
<dbReference type="EMBL" id="JBHSJG010000036">
    <property type="protein sequence ID" value="MFC4988277.1"/>
    <property type="molecule type" value="Genomic_DNA"/>
</dbReference>
<keyword evidence="3" id="KW-1185">Reference proteome</keyword>
<proteinExistence type="predicted"/>
<reference evidence="2 3" key="1">
    <citation type="journal article" date="2019" name="Int. J. Syst. Evol. Microbiol.">
        <title>The Global Catalogue of Microorganisms (GCM) 10K type strain sequencing project: providing services to taxonomists for standard genome sequencing and annotation.</title>
        <authorList>
            <consortium name="The Broad Institute Genomics Platform"/>
            <consortium name="The Broad Institute Genome Sequencing Center for Infectious Disease"/>
            <person name="Wu L."/>
            <person name="Ma J."/>
        </authorList>
    </citation>
    <scope>NUCLEOTIDE SEQUENCE [LARGE SCALE GENOMIC DNA]</scope>
    <source>
        <strain evidence="2 3">CGMCC 1.15824</strain>
    </source>
</reference>
<feature type="region of interest" description="Disordered" evidence="1">
    <location>
        <begin position="53"/>
        <end position="88"/>
    </location>
</feature>
<name>A0ABD5QFC7_9EURY</name>
<gene>
    <name evidence="2" type="ORF">ACFPFO_11010</name>
</gene>
<feature type="compositionally biased region" description="Basic and acidic residues" evidence="1">
    <location>
        <begin position="53"/>
        <end position="67"/>
    </location>
</feature>
<dbReference type="AlphaFoldDB" id="A0ABD5QFC7"/>
<dbReference type="Proteomes" id="UP001595925">
    <property type="component" value="Unassembled WGS sequence"/>
</dbReference>
<comment type="caution">
    <text evidence="2">The sequence shown here is derived from an EMBL/GenBank/DDBJ whole genome shotgun (WGS) entry which is preliminary data.</text>
</comment>
<organism evidence="2 3">
    <name type="scientific">Saliphagus infecundisoli</name>
    <dbReference type="NCBI Taxonomy" id="1849069"/>
    <lineage>
        <taxon>Archaea</taxon>
        <taxon>Methanobacteriati</taxon>
        <taxon>Methanobacteriota</taxon>
        <taxon>Stenosarchaea group</taxon>
        <taxon>Halobacteria</taxon>
        <taxon>Halobacteriales</taxon>
        <taxon>Natrialbaceae</taxon>
        <taxon>Saliphagus</taxon>
    </lineage>
</organism>
<dbReference type="RefSeq" id="WP_224827123.1">
    <property type="nucleotide sequence ID" value="NZ_JAIVEF010000001.1"/>
</dbReference>
<evidence type="ECO:0000256" key="1">
    <source>
        <dbReference type="SAM" id="MobiDB-lite"/>
    </source>
</evidence>
<evidence type="ECO:0000313" key="2">
    <source>
        <dbReference type="EMBL" id="MFC4988277.1"/>
    </source>
</evidence>
<accession>A0ABD5QFC7</accession>